<comment type="subcellular location">
    <subcellularLocation>
        <location evidence="2">Membrane</location>
        <topology evidence="2">Multi-pass membrane protein</topology>
    </subcellularLocation>
</comment>
<reference evidence="12" key="2">
    <citation type="submission" date="2020-02" db="EMBL/GenBank/DDBJ databases">
        <authorList>
            <person name="Gilchrist C.L.M."/>
            <person name="Chooi Y.-H."/>
        </authorList>
    </citation>
    <scope>NUCLEOTIDE SEQUENCE</scope>
    <source>
        <strain evidence="12">MST-FP2251</strain>
    </source>
</reference>
<dbReference type="InterPro" id="IPR036866">
    <property type="entry name" value="RibonucZ/Hydroxyglut_hydro"/>
</dbReference>
<dbReference type="AlphaFoldDB" id="A0AAD4CKK8"/>
<dbReference type="Pfam" id="PF01544">
    <property type="entry name" value="CorA"/>
    <property type="match status" value="1"/>
</dbReference>
<keyword evidence="8 10" id="KW-1133">Transmembrane helix</keyword>
<evidence type="ECO:0000259" key="11">
    <source>
        <dbReference type="SMART" id="SM00849"/>
    </source>
</evidence>
<dbReference type="PANTHER" id="PTHR42978">
    <property type="entry name" value="QUORUM-QUENCHING LACTONASE YTNP-RELATED-RELATED"/>
    <property type="match status" value="1"/>
</dbReference>
<dbReference type="Gene3D" id="3.20.20.70">
    <property type="entry name" value="Aldolase class I"/>
    <property type="match status" value="1"/>
</dbReference>
<keyword evidence="4 10" id="KW-0812">Transmembrane</keyword>
<dbReference type="PANTHER" id="PTHR42978:SF5">
    <property type="entry name" value="METALLO-BETA-LACTAMASE DOMAIN-CONTAINING PROTEIN"/>
    <property type="match status" value="1"/>
</dbReference>
<dbReference type="EMBL" id="VCAU01000050">
    <property type="protein sequence ID" value="KAF9888166.1"/>
    <property type="molecule type" value="Genomic_DNA"/>
</dbReference>
<dbReference type="GO" id="GO:0016491">
    <property type="term" value="F:oxidoreductase activity"/>
    <property type="evidence" value="ECO:0007669"/>
    <property type="project" value="InterPro"/>
</dbReference>
<evidence type="ECO:0000256" key="8">
    <source>
        <dbReference type="ARBA" id="ARBA00022989"/>
    </source>
</evidence>
<evidence type="ECO:0000256" key="10">
    <source>
        <dbReference type="SAM" id="Phobius"/>
    </source>
</evidence>
<dbReference type="Gene3D" id="1.20.58.340">
    <property type="entry name" value="Magnesium transport protein CorA, transmembrane region"/>
    <property type="match status" value="1"/>
</dbReference>
<evidence type="ECO:0000256" key="2">
    <source>
        <dbReference type="ARBA" id="ARBA00004141"/>
    </source>
</evidence>
<comment type="cofactor">
    <cofactor evidence="1">
        <name>FMN</name>
        <dbReference type="ChEBI" id="CHEBI:58210"/>
    </cofactor>
</comment>
<dbReference type="InterPro" id="IPR013785">
    <property type="entry name" value="Aldolase_TIM"/>
</dbReference>
<evidence type="ECO:0000256" key="4">
    <source>
        <dbReference type="ARBA" id="ARBA00022692"/>
    </source>
</evidence>
<gene>
    <name evidence="12" type="ORF">FE257_009161</name>
</gene>
<dbReference type="Pfam" id="PF01070">
    <property type="entry name" value="FMN_dh"/>
    <property type="match status" value="1"/>
</dbReference>
<dbReference type="InterPro" id="IPR002523">
    <property type="entry name" value="MgTranspt_CorA/ZnTranspt_ZntB"/>
</dbReference>
<dbReference type="SUPFAM" id="SSF144083">
    <property type="entry name" value="Magnesium transport protein CorA, transmembrane region"/>
    <property type="match status" value="1"/>
</dbReference>
<protein>
    <recommendedName>
        <fullName evidence="11">Metallo-beta-lactamase domain-containing protein</fullName>
    </recommendedName>
</protein>
<dbReference type="SUPFAM" id="SSF56281">
    <property type="entry name" value="Metallo-hydrolase/oxidoreductase"/>
    <property type="match status" value="1"/>
</dbReference>
<evidence type="ECO:0000256" key="3">
    <source>
        <dbReference type="ARBA" id="ARBA00007749"/>
    </source>
</evidence>
<keyword evidence="13" id="KW-1185">Reference proteome</keyword>
<evidence type="ECO:0000256" key="1">
    <source>
        <dbReference type="ARBA" id="ARBA00001917"/>
    </source>
</evidence>
<keyword evidence="6" id="KW-0378">Hydrolase</keyword>
<dbReference type="Proteomes" id="UP001194746">
    <property type="component" value="Unassembled WGS sequence"/>
</dbReference>
<feature type="transmembrane region" description="Helical" evidence="10">
    <location>
        <begin position="679"/>
        <end position="699"/>
    </location>
</feature>
<sequence>MRLPASHLVAPAIPQHKDLCLPSFAFLIEHPTKNRKLLFDLGLRKDFANLPPAVHHFLSAAGWEVTVEKDVSEVLEENNNVTLDEIEAVILSHQHFDHLGNLGQFPKKTKVIVGQRFPETYLPGWPESPKSTLIQSAWEDRIVEEVPFRSSPDSIRIGGFDAVDYFEDGSFYLLDAPGHTVGHIAALARVTSSTCADNDKDTFVLLAGDICHYPGIFRPTEWLPFNAEYPYSPNPQLYPHICPGSVFIDMHPKNSCNDPIYDMPIDCTVDVEAAKDSIRKLCMFDANDDVFVIIAHDATILDEVDFFPRNINSWRVKGFDAKIICIKELKKEANRNLPRIYQEFHDGGAMDLITLRDNEEAFNRYKIRPVSLINVENIDMSTTILNTKAEGDLKMSYNTMHTDHTVTAMKETSPDHWIKEEMAWNDAIDFAPQPSSAMIMRFESINVYAYMQPCMLVEWNGLTKQEKVIFVDIPEQAKKALVESIPSNASRSSCPFLWHTMFAQSLVEVYREAAWCMRHLVRAAEKRISSPTYVPLVDSVVHDMARHTFGLIDTIQVAVHTLQSLIEEQTRFQSRFPDIAGQAPSEYLKNLQKLRFLNKEMYAVEVQARSLSQRIHNLISLAQNEDNQAMKNDNKAMMTIAVLTMVYLPGSFVSGLFGTNFFDFNGGPHESWGMSPSVWIYWAVTVPLTLVTFLLWRFVDLDLLKGLLKFYILNFRRHGK</sequence>
<comment type="similarity">
    <text evidence="3">Belongs to the metallo-beta-lactamase superfamily.</text>
</comment>
<comment type="caution">
    <text evidence="12">The sequence shown here is derived from an EMBL/GenBank/DDBJ whole genome shotgun (WGS) entry which is preliminary data.</text>
</comment>
<proteinExistence type="inferred from homology"/>
<accession>A0AAD4CKK8</accession>
<keyword evidence="7" id="KW-0862">Zinc</keyword>
<dbReference type="GO" id="GO:0046872">
    <property type="term" value="F:metal ion binding"/>
    <property type="evidence" value="ECO:0007669"/>
    <property type="project" value="UniProtKB-KW"/>
</dbReference>
<feature type="domain" description="Metallo-beta-lactamase" evidence="11">
    <location>
        <begin position="22"/>
        <end position="245"/>
    </location>
</feature>
<keyword evidence="5" id="KW-0479">Metal-binding</keyword>
<dbReference type="Gene3D" id="3.60.15.10">
    <property type="entry name" value="Ribonuclease Z/Hydroxyacylglutathione hydrolase-like"/>
    <property type="match status" value="1"/>
</dbReference>
<dbReference type="InterPro" id="IPR000262">
    <property type="entry name" value="FMN-dep_DH"/>
</dbReference>
<reference evidence="12" key="1">
    <citation type="journal article" date="2019" name="Beilstein J. Org. Chem.">
        <title>Nanangenines: drimane sesquiterpenoids as the dominant metabolite cohort of a novel Australian fungus, Aspergillus nanangensis.</title>
        <authorList>
            <person name="Lacey H.J."/>
            <person name="Gilchrist C.L.M."/>
            <person name="Crombie A."/>
            <person name="Kalaitzis J.A."/>
            <person name="Vuong D."/>
            <person name="Rutledge P.J."/>
            <person name="Turner P."/>
            <person name="Pitt J.I."/>
            <person name="Lacey E."/>
            <person name="Chooi Y.H."/>
            <person name="Piggott A.M."/>
        </authorList>
    </citation>
    <scope>NUCLEOTIDE SEQUENCE</scope>
    <source>
        <strain evidence="12">MST-FP2251</strain>
    </source>
</reference>
<evidence type="ECO:0000256" key="5">
    <source>
        <dbReference type="ARBA" id="ARBA00022723"/>
    </source>
</evidence>
<evidence type="ECO:0000313" key="12">
    <source>
        <dbReference type="EMBL" id="KAF9888166.1"/>
    </source>
</evidence>
<evidence type="ECO:0000256" key="9">
    <source>
        <dbReference type="ARBA" id="ARBA00023136"/>
    </source>
</evidence>
<dbReference type="InterPro" id="IPR045863">
    <property type="entry name" value="CorA_TM1_TM2"/>
</dbReference>
<evidence type="ECO:0000256" key="7">
    <source>
        <dbReference type="ARBA" id="ARBA00022833"/>
    </source>
</evidence>
<feature type="transmembrane region" description="Helical" evidence="10">
    <location>
        <begin position="640"/>
        <end position="659"/>
    </location>
</feature>
<dbReference type="CDD" id="cd07730">
    <property type="entry name" value="metallo-hydrolase-like_MBL-fold"/>
    <property type="match status" value="1"/>
</dbReference>
<dbReference type="Pfam" id="PF00753">
    <property type="entry name" value="Lactamase_B"/>
    <property type="match status" value="1"/>
</dbReference>
<name>A0AAD4CKK8_ASPNN</name>
<dbReference type="InterPro" id="IPR001279">
    <property type="entry name" value="Metallo-B-lactamas"/>
</dbReference>
<dbReference type="GO" id="GO:0046873">
    <property type="term" value="F:metal ion transmembrane transporter activity"/>
    <property type="evidence" value="ECO:0007669"/>
    <property type="project" value="InterPro"/>
</dbReference>
<evidence type="ECO:0000313" key="13">
    <source>
        <dbReference type="Proteomes" id="UP001194746"/>
    </source>
</evidence>
<organism evidence="12 13">
    <name type="scientific">Aspergillus nanangensis</name>
    <dbReference type="NCBI Taxonomy" id="2582783"/>
    <lineage>
        <taxon>Eukaryota</taxon>
        <taxon>Fungi</taxon>
        <taxon>Dikarya</taxon>
        <taxon>Ascomycota</taxon>
        <taxon>Pezizomycotina</taxon>
        <taxon>Eurotiomycetes</taxon>
        <taxon>Eurotiomycetidae</taxon>
        <taxon>Eurotiales</taxon>
        <taxon>Aspergillaceae</taxon>
        <taxon>Aspergillus</taxon>
        <taxon>Aspergillus subgen. Circumdati</taxon>
    </lineage>
</organism>
<evidence type="ECO:0000256" key="6">
    <source>
        <dbReference type="ARBA" id="ARBA00022801"/>
    </source>
</evidence>
<dbReference type="GO" id="GO:0016787">
    <property type="term" value="F:hydrolase activity"/>
    <property type="evidence" value="ECO:0007669"/>
    <property type="project" value="UniProtKB-KW"/>
</dbReference>
<dbReference type="SMART" id="SM00849">
    <property type="entry name" value="Lactamase_B"/>
    <property type="match status" value="1"/>
</dbReference>
<keyword evidence="9 10" id="KW-0472">Membrane</keyword>
<dbReference type="InterPro" id="IPR051013">
    <property type="entry name" value="MBL_superfamily_lactonases"/>
</dbReference>
<dbReference type="SUPFAM" id="SSF51395">
    <property type="entry name" value="FMN-linked oxidoreductases"/>
    <property type="match status" value="1"/>
</dbReference>
<dbReference type="GO" id="GO:0016020">
    <property type="term" value="C:membrane"/>
    <property type="evidence" value="ECO:0007669"/>
    <property type="project" value="UniProtKB-SubCell"/>
</dbReference>